<dbReference type="Proteomes" id="UP000270296">
    <property type="component" value="Unassembled WGS sequence"/>
</dbReference>
<accession>A0A183J6X9</accession>
<dbReference type="AlphaFoldDB" id="A0A183J6X9"/>
<evidence type="ECO:0000313" key="2">
    <source>
        <dbReference type="Proteomes" id="UP000270296"/>
    </source>
</evidence>
<reference evidence="3" key="1">
    <citation type="submission" date="2016-06" db="UniProtKB">
        <authorList>
            <consortium name="WormBaseParasite"/>
        </authorList>
    </citation>
    <scope>IDENTIFICATION</scope>
</reference>
<protein>
    <submittedName>
        <fullName evidence="1 3">Uncharacterized protein</fullName>
    </submittedName>
</protein>
<proteinExistence type="predicted"/>
<name>A0A183J6X9_9BILA</name>
<sequence>MECGKSKAVVSLTNDDVTASIMHVANCPYCRPYCYRNHLINIIRVSTIGAVAGDNPPKLVRAPCLIFRTDRELTRRTFDDSHFAIHENKRFFVPEAAPHAEDVNYSTDYTRHELMRLRARQERLAMLERLASLTKIQLCQAKWQRSTCTVRMLSSTVGRIEQRHVRNTDEDILNHSSFTKQW</sequence>
<dbReference type="WBParaSite" id="SBAD_0001201401-mRNA-1">
    <property type="protein sequence ID" value="SBAD_0001201401-mRNA-1"/>
    <property type="gene ID" value="SBAD_0001201401"/>
</dbReference>
<gene>
    <name evidence="1" type="ORF">SBAD_LOCUS11627</name>
</gene>
<evidence type="ECO:0000313" key="3">
    <source>
        <dbReference type="WBParaSite" id="SBAD_0001201401-mRNA-1"/>
    </source>
</evidence>
<reference evidence="1 2" key="2">
    <citation type="submission" date="2018-11" db="EMBL/GenBank/DDBJ databases">
        <authorList>
            <consortium name="Pathogen Informatics"/>
        </authorList>
    </citation>
    <scope>NUCLEOTIDE SEQUENCE [LARGE SCALE GENOMIC DNA]</scope>
</reference>
<dbReference type="EMBL" id="UZAM01016061">
    <property type="protein sequence ID" value="VDP41606.1"/>
    <property type="molecule type" value="Genomic_DNA"/>
</dbReference>
<organism evidence="3">
    <name type="scientific">Soboliphyme baturini</name>
    <dbReference type="NCBI Taxonomy" id="241478"/>
    <lineage>
        <taxon>Eukaryota</taxon>
        <taxon>Metazoa</taxon>
        <taxon>Ecdysozoa</taxon>
        <taxon>Nematoda</taxon>
        <taxon>Enoplea</taxon>
        <taxon>Dorylaimia</taxon>
        <taxon>Dioctophymatida</taxon>
        <taxon>Dioctophymatoidea</taxon>
        <taxon>Soboliphymatidae</taxon>
        <taxon>Soboliphyme</taxon>
    </lineage>
</organism>
<keyword evidence="2" id="KW-1185">Reference proteome</keyword>
<evidence type="ECO:0000313" key="1">
    <source>
        <dbReference type="EMBL" id="VDP41606.1"/>
    </source>
</evidence>